<dbReference type="Pfam" id="PF04002">
    <property type="entry name" value="RadC"/>
    <property type="match status" value="1"/>
</dbReference>
<evidence type="ECO:0000256" key="3">
    <source>
        <dbReference type="ARBA" id="ARBA00022723"/>
    </source>
</evidence>
<dbReference type="PROSITE" id="PS50249">
    <property type="entry name" value="MPN"/>
    <property type="match status" value="1"/>
</dbReference>
<dbReference type="CDD" id="cd08071">
    <property type="entry name" value="MPN_DUF2466"/>
    <property type="match status" value="1"/>
</dbReference>
<dbReference type="AlphaFoldDB" id="A0A430AIT5"/>
<dbReference type="InterPro" id="IPR025657">
    <property type="entry name" value="RadC_JAB"/>
</dbReference>
<keyword evidence="4" id="KW-0378">Hydrolase</keyword>
<keyword evidence="3" id="KW-0479">Metal-binding</keyword>
<evidence type="ECO:0000256" key="7">
    <source>
        <dbReference type="RuleBase" id="RU003797"/>
    </source>
</evidence>
<feature type="domain" description="MPN" evidence="8">
    <location>
        <begin position="111"/>
        <end position="233"/>
    </location>
</feature>
<dbReference type="Pfam" id="PF20582">
    <property type="entry name" value="UPF0758_N"/>
    <property type="match status" value="1"/>
</dbReference>
<dbReference type="PANTHER" id="PTHR30471:SF3">
    <property type="entry name" value="UPF0758 PROTEIN YEES-RELATED"/>
    <property type="match status" value="1"/>
</dbReference>
<evidence type="ECO:0000313" key="10">
    <source>
        <dbReference type="Proteomes" id="UP000288669"/>
    </source>
</evidence>
<dbReference type="RefSeq" id="WP_126822173.1">
    <property type="nucleotide sequence ID" value="NZ_JBHLWU010000001.1"/>
</dbReference>
<dbReference type="PANTHER" id="PTHR30471">
    <property type="entry name" value="DNA REPAIR PROTEIN RADC"/>
    <property type="match status" value="1"/>
</dbReference>
<evidence type="ECO:0000256" key="1">
    <source>
        <dbReference type="ARBA" id="ARBA00010243"/>
    </source>
</evidence>
<evidence type="ECO:0000259" key="8">
    <source>
        <dbReference type="PROSITE" id="PS50249"/>
    </source>
</evidence>
<comment type="similarity">
    <text evidence="1 7">Belongs to the UPF0758 family.</text>
</comment>
<dbReference type="GO" id="GO:0006508">
    <property type="term" value="P:proteolysis"/>
    <property type="evidence" value="ECO:0007669"/>
    <property type="project" value="UniProtKB-KW"/>
</dbReference>
<dbReference type="InterPro" id="IPR046778">
    <property type="entry name" value="UPF0758_N"/>
</dbReference>
<evidence type="ECO:0000256" key="6">
    <source>
        <dbReference type="ARBA" id="ARBA00023049"/>
    </source>
</evidence>
<accession>A0A430AIT5</accession>
<keyword evidence="6" id="KW-0482">Metalloprotease</keyword>
<evidence type="ECO:0000256" key="2">
    <source>
        <dbReference type="ARBA" id="ARBA00022670"/>
    </source>
</evidence>
<keyword evidence="10" id="KW-1185">Reference proteome</keyword>
<name>A0A430AIT5_9ENTE</name>
<evidence type="ECO:0000256" key="4">
    <source>
        <dbReference type="ARBA" id="ARBA00022801"/>
    </source>
</evidence>
<keyword evidence="5" id="KW-0862">Zinc</keyword>
<dbReference type="Gene3D" id="1.10.150.20">
    <property type="entry name" value="5' to 3' exonuclease, C-terminal subdomain"/>
    <property type="match status" value="1"/>
</dbReference>
<dbReference type="InterPro" id="IPR010994">
    <property type="entry name" value="RuvA_2-like"/>
</dbReference>
<dbReference type="InterPro" id="IPR037518">
    <property type="entry name" value="MPN"/>
</dbReference>
<dbReference type="InterPro" id="IPR020891">
    <property type="entry name" value="UPF0758_CS"/>
</dbReference>
<dbReference type="Proteomes" id="UP000288669">
    <property type="component" value="Unassembled WGS sequence"/>
</dbReference>
<dbReference type="GO" id="GO:0008237">
    <property type="term" value="F:metallopeptidase activity"/>
    <property type="evidence" value="ECO:0007669"/>
    <property type="project" value="UniProtKB-KW"/>
</dbReference>
<dbReference type="NCBIfam" id="TIGR00608">
    <property type="entry name" value="radc"/>
    <property type="match status" value="1"/>
</dbReference>
<evidence type="ECO:0000256" key="5">
    <source>
        <dbReference type="ARBA" id="ARBA00022833"/>
    </source>
</evidence>
<reference evidence="9 10" key="1">
    <citation type="submission" date="2017-05" db="EMBL/GenBank/DDBJ databases">
        <title>Vagococcus spp. assemblies.</title>
        <authorList>
            <person name="Gulvik C.A."/>
        </authorList>
    </citation>
    <scope>NUCLEOTIDE SEQUENCE [LARGE SCALE GENOMIC DNA]</scope>
    <source>
        <strain evidence="9 10">DSM 24756</strain>
    </source>
</reference>
<protein>
    <recommendedName>
        <fullName evidence="8">MPN domain-containing protein</fullName>
    </recommendedName>
</protein>
<dbReference type="EMBL" id="NGJZ01000001">
    <property type="protein sequence ID" value="RSU08001.1"/>
    <property type="molecule type" value="Genomic_DNA"/>
</dbReference>
<dbReference type="InterPro" id="IPR001405">
    <property type="entry name" value="UPF0758"/>
</dbReference>
<evidence type="ECO:0000313" key="9">
    <source>
        <dbReference type="EMBL" id="RSU08001.1"/>
    </source>
</evidence>
<sequence length="235" mass="26511">MIVQEKLLMKFCNQVPKSIRPRERLRLYGVKALSNQELLSVLLRTGSKKEHVMEVALHLLNQFENLHELKEATVEELQKINGIGEIKALEIKAAIELGCRIAGSNQLKLGKVSSSKQIARSMMYELKDLKQEHLIALYLNVKNELLKKETIFIGSLNQTIAHPREIFKGAVRCSAAQIILVHNHPSGNPTPSTNDILFTRRIFSCGRMMGIELLDHLIVGTKSYISLKESGECEE</sequence>
<dbReference type="PROSITE" id="PS01302">
    <property type="entry name" value="UPF0758"/>
    <property type="match status" value="1"/>
</dbReference>
<gene>
    <name evidence="9" type="ORF">CBF30_01810</name>
</gene>
<dbReference type="NCBIfam" id="NF000642">
    <property type="entry name" value="PRK00024.1"/>
    <property type="match status" value="1"/>
</dbReference>
<proteinExistence type="inferred from homology"/>
<keyword evidence="2" id="KW-0645">Protease</keyword>
<comment type="caution">
    <text evidence="9">The sequence shown here is derived from an EMBL/GenBank/DDBJ whole genome shotgun (WGS) entry which is preliminary data.</text>
</comment>
<dbReference type="OrthoDB" id="9804482at2"/>
<organism evidence="9 10">
    <name type="scientific">Vagococcus entomophilus</name>
    <dbReference type="NCBI Taxonomy" id="1160095"/>
    <lineage>
        <taxon>Bacteria</taxon>
        <taxon>Bacillati</taxon>
        <taxon>Bacillota</taxon>
        <taxon>Bacilli</taxon>
        <taxon>Lactobacillales</taxon>
        <taxon>Enterococcaceae</taxon>
        <taxon>Vagococcus</taxon>
    </lineage>
</organism>
<dbReference type="SUPFAM" id="SSF47781">
    <property type="entry name" value="RuvA domain 2-like"/>
    <property type="match status" value="1"/>
</dbReference>
<dbReference type="Gene3D" id="3.40.140.10">
    <property type="entry name" value="Cytidine Deaminase, domain 2"/>
    <property type="match status" value="1"/>
</dbReference>
<dbReference type="GO" id="GO:0046872">
    <property type="term" value="F:metal ion binding"/>
    <property type="evidence" value="ECO:0007669"/>
    <property type="project" value="UniProtKB-KW"/>
</dbReference>